<keyword evidence="2" id="KW-1185">Reference proteome</keyword>
<reference evidence="1" key="1">
    <citation type="submission" date="2022-06" db="EMBL/GenBank/DDBJ databases">
        <title>Limimaricola sediminis sp. nov., isolated from an intertidal sediment.</title>
        <authorList>
            <person name="Shao X."/>
        </authorList>
    </citation>
    <scope>NUCLEOTIDE SEQUENCE</scope>
    <source>
        <strain evidence="1">ASW11-118</strain>
    </source>
</reference>
<dbReference type="EMBL" id="JAMYXC010000313">
    <property type="protein sequence ID" value="MCP1170574.1"/>
    <property type="molecule type" value="Genomic_DNA"/>
</dbReference>
<protein>
    <submittedName>
        <fullName evidence="1">Glycosyltransferase family 1 protein</fullName>
    </submittedName>
</protein>
<comment type="caution">
    <text evidence="1">The sequence shown here is derived from an EMBL/GenBank/DDBJ whole genome shotgun (WGS) entry which is preliminary data.</text>
</comment>
<dbReference type="AlphaFoldDB" id="A0A9X2FUV6"/>
<dbReference type="RefSeq" id="WP_253335287.1">
    <property type="nucleotide sequence ID" value="NZ_JAMYXC010000313.1"/>
</dbReference>
<organism evidence="1 2">
    <name type="scientific">Limimaricola litoreus</name>
    <dbReference type="NCBI Taxonomy" id="2955316"/>
    <lineage>
        <taxon>Bacteria</taxon>
        <taxon>Pseudomonadati</taxon>
        <taxon>Pseudomonadota</taxon>
        <taxon>Alphaproteobacteria</taxon>
        <taxon>Rhodobacterales</taxon>
        <taxon>Paracoccaceae</taxon>
        <taxon>Limimaricola</taxon>
    </lineage>
</organism>
<sequence>MDETFDCLVVADSRFAGGSTAALVSDVTAMSALGLKIGLLFVRSAYLDDSRDIANTKALALRDLPGVTALSSGCRARGDVAFLHHPLVFSRGIEERARLSVRRALLVAHHPPFRPDGSLEYNPVGAIRRARAALGISARFAPVSSYVRAQLASFAPLVVQSSMDWPNIFATEDWPILRAPFSGSGPTVIGRHSRVDTLKFPATGAENDAAYPAGPDLKVRVMGCPVEALKKIGAHPERWDILAFGEEPVADFLNSLDIFVYFYHPGIEEAFGRTVVEAALCGRPLLLDPRLRRTFGDMASYCTPSEVVSAVDRLAADPALARQRATEVRDKMAAKYGSQSLGRRLELIVSDKGVRDRSGAAASPGLVAHKLAGHYRRRIAGGTG</sequence>
<name>A0A9X2FUV6_9RHOB</name>
<proteinExistence type="predicted"/>
<evidence type="ECO:0000313" key="2">
    <source>
        <dbReference type="Proteomes" id="UP001139477"/>
    </source>
</evidence>
<dbReference type="Proteomes" id="UP001139477">
    <property type="component" value="Unassembled WGS sequence"/>
</dbReference>
<evidence type="ECO:0000313" key="1">
    <source>
        <dbReference type="EMBL" id="MCP1170574.1"/>
    </source>
</evidence>
<dbReference type="SUPFAM" id="SSF53756">
    <property type="entry name" value="UDP-Glycosyltransferase/glycogen phosphorylase"/>
    <property type="match status" value="1"/>
</dbReference>
<accession>A0A9X2FUV6</accession>
<dbReference type="Gene3D" id="3.40.50.2000">
    <property type="entry name" value="Glycogen Phosphorylase B"/>
    <property type="match status" value="1"/>
</dbReference>
<gene>
    <name evidence="1" type="ORF">NHG85_18890</name>
</gene>